<dbReference type="PANTHER" id="PTHR44591">
    <property type="entry name" value="STRESS RESPONSE REGULATOR PROTEIN 1"/>
    <property type="match status" value="1"/>
</dbReference>
<dbReference type="Gene3D" id="3.40.50.2300">
    <property type="match status" value="1"/>
</dbReference>
<evidence type="ECO:0000256" key="1">
    <source>
        <dbReference type="ARBA" id="ARBA00022553"/>
    </source>
</evidence>
<dbReference type="CDD" id="cd00156">
    <property type="entry name" value="REC"/>
    <property type="match status" value="1"/>
</dbReference>
<accession>A0ABS3CH96</accession>
<evidence type="ECO:0000313" key="5">
    <source>
        <dbReference type="Proteomes" id="UP000664480"/>
    </source>
</evidence>
<dbReference type="PANTHER" id="PTHR44591:SF3">
    <property type="entry name" value="RESPONSE REGULATORY DOMAIN-CONTAINING PROTEIN"/>
    <property type="match status" value="1"/>
</dbReference>
<sequence length="123" mass="13984">MKNNVILVVDDELEIRALLSRFLARKGFEVVSAGTLTEGRKLVGEKHPKLIFLDVNLPDGNGLKELKKWSLDFDWLQVIMMSAFDHQEARDEAIESGAIHFLSKPFNLAKLEQVIKNEISHNN</sequence>
<dbReference type="Proteomes" id="UP000664480">
    <property type="component" value="Unassembled WGS sequence"/>
</dbReference>
<reference evidence="4 5" key="1">
    <citation type="submission" date="2021-03" db="EMBL/GenBank/DDBJ databases">
        <title>novel species isolated from a fishpond in China.</title>
        <authorList>
            <person name="Lu H."/>
            <person name="Cai Z."/>
        </authorList>
    </citation>
    <scope>NUCLEOTIDE SEQUENCE [LARGE SCALE GENOMIC DNA]</scope>
    <source>
        <strain evidence="4 5">YJ13C</strain>
    </source>
</reference>
<dbReference type="InterPro" id="IPR011006">
    <property type="entry name" value="CheY-like_superfamily"/>
</dbReference>
<dbReference type="PROSITE" id="PS50110">
    <property type="entry name" value="RESPONSE_REGULATORY"/>
    <property type="match status" value="1"/>
</dbReference>
<proteinExistence type="predicted"/>
<dbReference type="SMART" id="SM00448">
    <property type="entry name" value="REC"/>
    <property type="match status" value="1"/>
</dbReference>
<dbReference type="InterPro" id="IPR001789">
    <property type="entry name" value="Sig_transdc_resp-reg_receiver"/>
</dbReference>
<keyword evidence="5" id="KW-1185">Reference proteome</keyword>
<feature type="modified residue" description="4-aspartylphosphate" evidence="2">
    <location>
        <position position="54"/>
    </location>
</feature>
<keyword evidence="1 2" id="KW-0597">Phosphoprotein</keyword>
<organism evidence="4 5">
    <name type="scientific">Algoriphagus pacificus</name>
    <dbReference type="NCBI Taxonomy" id="2811234"/>
    <lineage>
        <taxon>Bacteria</taxon>
        <taxon>Pseudomonadati</taxon>
        <taxon>Bacteroidota</taxon>
        <taxon>Cytophagia</taxon>
        <taxon>Cytophagales</taxon>
        <taxon>Cyclobacteriaceae</taxon>
        <taxon>Algoriphagus</taxon>
    </lineage>
</organism>
<dbReference type="EMBL" id="JAFKCU010000003">
    <property type="protein sequence ID" value="MBN7816462.1"/>
    <property type="molecule type" value="Genomic_DNA"/>
</dbReference>
<dbReference type="RefSeq" id="WP_206587139.1">
    <property type="nucleotide sequence ID" value="NZ_JAFKCU010000003.1"/>
</dbReference>
<gene>
    <name evidence="4" type="ORF">J0A69_13530</name>
</gene>
<feature type="domain" description="Response regulatory" evidence="3">
    <location>
        <begin position="5"/>
        <end position="119"/>
    </location>
</feature>
<dbReference type="SUPFAM" id="SSF52172">
    <property type="entry name" value="CheY-like"/>
    <property type="match status" value="1"/>
</dbReference>
<name>A0ABS3CH96_9BACT</name>
<dbReference type="Pfam" id="PF00072">
    <property type="entry name" value="Response_reg"/>
    <property type="match status" value="1"/>
</dbReference>
<evidence type="ECO:0000259" key="3">
    <source>
        <dbReference type="PROSITE" id="PS50110"/>
    </source>
</evidence>
<evidence type="ECO:0000313" key="4">
    <source>
        <dbReference type="EMBL" id="MBN7816462.1"/>
    </source>
</evidence>
<evidence type="ECO:0000256" key="2">
    <source>
        <dbReference type="PROSITE-ProRule" id="PRU00169"/>
    </source>
</evidence>
<dbReference type="InterPro" id="IPR050595">
    <property type="entry name" value="Bact_response_regulator"/>
</dbReference>
<protein>
    <submittedName>
        <fullName evidence="4">Response regulator</fullName>
    </submittedName>
</protein>
<comment type="caution">
    <text evidence="4">The sequence shown here is derived from an EMBL/GenBank/DDBJ whole genome shotgun (WGS) entry which is preliminary data.</text>
</comment>